<evidence type="ECO:0000256" key="8">
    <source>
        <dbReference type="ARBA" id="ARBA00022840"/>
    </source>
</evidence>
<dbReference type="GO" id="GO:0005524">
    <property type="term" value="F:ATP binding"/>
    <property type="evidence" value="ECO:0007669"/>
    <property type="project" value="UniProtKB-UniRule"/>
</dbReference>
<feature type="binding site" evidence="11">
    <location>
        <position position="128"/>
    </location>
    <ligand>
        <name>ATP</name>
        <dbReference type="ChEBI" id="CHEBI:30616"/>
    </ligand>
</feature>
<dbReference type="NCBIfam" id="TIGR00694">
    <property type="entry name" value="thiM"/>
    <property type="match status" value="1"/>
</dbReference>
<evidence type="ECO:0000256" key="7">
    <source>
        <dbReference type="ARBA" id="ARBA00022777"/>
    </source>
</evidence>
<dbReference type="GO" id="GO:0000287">
    <property type="term" value="F:magnesium ion binding"/>
    <property type="evidence" value="ECO:0007669"/>
    <property type="project" value="UniProtKB-UniRule"/>
</dbReference>
<dbReference type="Proteomes" id="UP000248724">
    <property type="component" value="Unassembled WGS sequence"/>
</dbReference>
<dbReference type="GO" id="GO:0004417">
    <property type="term" value="F:hydroxyethylthiazole kinase activity"/>
    <property type="evidence" value="ECO:0007669"/>
    <property type="project" value="UniProtKB-UniRule"/>
</dbReference>
<evidence type="ECO:0000256" key="4">
    <source>
        <dbReference type="ARBA" id="ARBA00022679"/>
    </source>
</evidence>
<comment type="caution">
    <text evidence="12">The sequence shown here is derived from an EMBL/GenBank/DDBJ whole genome shotgun (WGS) entry which is preliminary data.</text>
</comment>
<dbReference type="PRINTS" id="PR01099">
    <property type="entry name" value="HYETHTZKNASE"/>
</dbReference>
<dbReference type="InterPro" id="IPR000417">
    <property type="entry name" value="Hyethyz_kinase"/>
</dbReference>
<comment type="similarity">
    <text evidence="11">Belongs to the Thz kinase family.</text>
</comment>
<keyword evidence="6 11" id="KW-0547">Nucleotide-binding</keyword>
<evidence type="ECO:0000313" key="13">
    <source>
        <dbReference type="Proteomes" id="UP000248724"/>
    </source>
</evidence>
<evidence type="ECO:0000256" key="6">
    <source>
        <dbReference type="ARBA" id="ARBA00022741"/>
    </source>
</evidence>
<keyword evidence="10 11" id="KW-0784">Thiamine biosynthesis</keyword>
<dbReference type="Gene3D" id="3.40.1190.20">
    <property type="match status" value="1"/>
</dbReference>
<dbReference type="Pfam" id="PF02110">
    <property type="entry name" value="HK"/>
    <property type="match status" value="1"/>
</dbReference>
<dbReference type="GO" id="GO:0009229">
    <property type="term" value="P:thiamine diphosphate biosynthetic process"/>
    <property type="evidence" value="ECO:0007669"/>
    <property type="project" value="UniProtKB-UniRule"/>
</dbReference>
<dbReference type="InterPro" id="IPR029056">
    <property type="entry name" value="Ribokinase-like"/>
</dbReference>
<evidence type="ECO:0000256" key="2">
    <source>
        <dbReference type="ARBA" id="ARBA00001946"/>
    </source>
</evidence>
<accession>A0A2W5Z294</accession>
<evidence type="ECO:0000256" key="3">
    <source>
        <dbReference type="ARBA" id="ARBA00004868"/>
    </source>
</evidence>
<dbReference type="EC" id="2.7.1.50" evidence="11"/>
<comment type="function">
    <text evidence="11">Catalyzes the phosphorylation of the hydroxyl group of 4-methyl-5-beta-hydroxyethylthiazole (THZ).</text>
</comment>
<evidence type="ECO:0000256" key="10">
    <source>
        <dbReference type="ARBA" id="ARBA00022977"/>
    </source>
</evidence>
<feature type="binding site" evidence="11">
    <location>
        <position position="174"/>
    </location>
    <ligand>
        <name>ATP</name>
        <dbReference type="ChEBI" id="CHEBI:30616"/>
    </ligand>
</feature>
<name>A0A2W5Z294_9BACT</name>
<dbReference type="GO" id="GO:0009228">
    <property type="term" value="P:thiamine biosynthetic process"/>
    <property type="evidence" value="ECO:0007669"/>
    <property type="project" value="UniProtKB-KW"/>
</dbReference>
<sequence>MTTHVGDTAAVSTGDSLRRLREQRPLVHQITNFVVMNETANATLAIGALPVMAHAPEEVAEMASVAGALVLNIGTLTTEWVESMILAGRAANSAGVPVVLDPVGAGATALRTASAQRILAEVGVAIVRGNAAEIATLAGRAAEIRGVESVATGEDAGDLATAAASALGCVVAVTGPVDAVSDGVTTLRIANGDPMLATVTGTGCIASAITGCFAAVNHDRPLQAAAEALVALGVAGKDAAVHSRGPGSFHVALYDALYALSPDSIDARARVTAA</sequence>
<dbReference type="UniPathway" id="UPA00060">
    <property type="reaction ID" value="UER00139"/>
</dbReference>
<dbReference type="AlphaFoldDB" id="A0A2W5Z294"/>
<feature type="binding site" evidence="11">
    <location>
        <position position="201"/>
    </location>
    <ligand>
        <name>substrate</name>
    </ligand>
</feature>
<dbReference type="SUPFAM" id="SSF53613">
    <property type="entry name" value="Ribokinase-like"/>
    <property type="match status" value="1"/>
</dbReference>
<evidence type="ECO:0000256" key="5">
    <source>
        <dbReference type="ARBA" id="ARBA00022723"/>
    </source>
</evidence>
<keyword evidence="9 11" id="KW-0460">Magnesium</keyword>
<evidence type="ECO:0000256" key="11">
    <source>
        <dbReference type="HAMAP-Rule" id="MF_00228"/>
    </source>
</evidence>
<keyword evidence="5 11" id="KW-0479">Metal-binding</keyword>
<dbReference type="CDD" id="cd01170">
    <property type="entry name" value="THZ_kinase"/>
    <property type="match status" value="1"/>
</dbReference>
<keyword evidence="4 11" id="KW-0808">Transferase</keyword>
<evidence type="ECO:0000256" key="1">
    <source>
        <dbReference type="ARBA" id="ARBA00001771"/>
    </source>
</evidence>
<comment type="pathway">
    <text evidence="3 11">Cofactor biosynthesis; thiamine diphosphate biosynthesis; 4-methyl-5-(2-phosphoethyl)-thiazole from 5-(2-hydroxyethyl)-4-methylthiazole: step 1/1.</text>
</comment>
<comment type="catalytic activity">
    <reaction evidence="1 11">
        <text>5-(2-hydroxyethyl)-4-methylthiazole + ATP = 4-methyl-5-(2-phosphooxyethyl)-thiazole + ADP + H(+)</text>
        <dbReference type="Rhea" id="RHEA:24212"/>
        <dbReference type="ChEBI" id="CHEBI:15378"/>
        <dbReference type="ChEBI" id="CHEBI:17957"/>
        <dbReference type="ChEBI" id="CHEBI:30616"/>
        <dbReference type="ChEBI" id="CHEBI:58296"/>
        <dbReference type="ChEBI" id="CHEBI:456216"/>
        <dbReference type="EC" id="2.7.1.50"/>
    </reaction>
</comment>
<proteinExistence type="inferred from homology"/>
<comment type="cofactor">
    <cofactor evidence="2 11">
        <name>Mg(2+)</name>
        <dbReference type="ChEBI" id="CHEBI:18420"/>
    </cofactor>
</comment>
<protein>
    <recommendedName>
        <fullName evidence="11">Hydroxyethylthiazole kinase</fullName>
        <ecNumber evidence="11">2.7.1.50</ecNumber>
    </recommendedName>
    <alternativeName>
        <fullName evidence="11">4-methyl-5-beta-hydroxyethylthiazole kinase</fullName>
        <shortName evidence="11">TH kinase</shortName>
        <shortName evidence="11">Thz kinase</shortName>
    </alternativeName>
</protein>
<keyword evidence="7 11" id="KW-0418">Kinase</keyword>
<evidence type="ECO:0000256" key="9">
    <source>
        <dbReference type="ARBA" id="ARBA00022842"/>
    </source>
</evidence>
<feature type="binding site" evidence="11">
    <location>
        <position position="52"/>
    </location>
    <ligand>
        <name>substrate</name>
    </ligand>
</feature>
<dbReference type="EMBL" id="QHBU01000211">
    <property type="protein sequence ID" value="PZR79342.1"/>
    <property type="molecule type" value="Genomic_DNA"/>
</dbReference>
<organism evidence="12 13">
    <name type="scientific">Candidatus Aeolococcus gillhamiae</name>
    <dbReference type="NCBI Taxonomy" id="3127015"/>
    <lineage>
        <taxon>Bacteria</taxon>
        <taxon>Bacillati</taxon>
        <taxon>Candidatus Dormiibacterota</taxon>
        <taxon>Candidatus Dormibacteria</taxon>
        <taxon>Candidatus Aeolococcales</taxon>
        <taxon>Candidatus Aeolococcaceae</taxon>
        <taxon>Candidatus Aeolococcus</taxon>
    </lineage>
</organism>
<reference evidence="12 13" key="1">
    <citation type="journal article" date="2017" name="Nature">
        <title>Atmospheric trace gases support primary production in Antarctic desert surface soil.</title>
        <authorList>
            <person name="Ji M."/>
            <person name="Greening C."/>
            <person name="Vanwonterghem I."/>
            <person name="Carere C.R."/>
            <person name="Bay S.K."/>
            <person name="Steen J.A."/>
            <person name="Montgomery K."/>
            <person name="Lines T."/>
            <person name="Beardall J."/>
            <person name="van Dorst J."/>
            <person name="Snape I."/>
            <person name="Stott M.B."/>
            <person name="Hugenholtz P."/>
            <person name="Ferrari B.C."/>
        </authorList>
    </citation>
    <scope>NUCLEOTIDE SEQUENCE [LARGE SCALE GENOMIC DNA]</scope>
    <source>
        <strain evidence="12">RRmetagenome_bin12</strain>
    </source>
</reference>
<dbReference type="PIRSF" id="PIRSF000513">
    <property type="entry name" value="Thz_kinase"/>
    <property type="match status" value="1"/>
</dbReference>
<evidence type="ECO:0000313" key="12">
    <source>
        <dbReference type="EMBL" id="PZR79342.1"/>
    </source>
</evidence>
<keyword evidence="8 11" id="KW-0067">ATP-binding</keyword>
<gene>
    <name evidence="11" type="primary">thiM</name>
    <name evidence="12" type="ORF">DLM65_10870</name>
</gene>
<dbReference type="NCBIfam" id="NF006830">
    <property type="entry name" value="PRK09355.1"/>
    <property type="match status" value="1"/>
</dbReference>
<dbReference type="HAMAP" id="MF_00228">
    <property type="entry name" value="Thz_kinase"/>
    <property type="match status" value="1"/>
</dbReference>